<name>A0A3N8QQI9_9BURK</name>
<dbReference type="Pfam" id="PF03796">
    <property type="entry name" value="DnaB_C"/>
    <property type="match status" value="1"/>
</dbReference>
<keyword evidence="2" id="KW-0547">Nucleotide-binding</keyword>
<feature type="domain" description="SF4 helicase" evidence="1">
    <location>
        <begin position="203"/>
        <end position="390"/>
    </location>
</feature>
<keyword evidence="2" id="KW-0378">Hydrolase</keyword>
<dbReference type="AlphaFoldDB" id="A0A3N8QQI9"/>
<gene>
    <name evidence="2" type="ORF">DF037_20500</name>
</gene>
<evidence type="ECO:0000313" key="3">
    <source>
        <dbReference type="Proteomes" id="UP000269271"/>
    </source>
</evidence>
<organism evidence="2 3">
    <name type="scientific">Burkholderia contaminans</name>
    <dbReference type="NCBI Taxonomy" id="488447"/>
    <lineage>
        <taxon>Bacteria</taxon>
        <taxon>Pseudomonadati</taxon>
        <taxon>Pseudomonadota</taxon>
        <taxon>Betaproteobacteria</taxon>
        <taxon>Burkholderiales</taxon>
        <taxon>Burkholderiaceae</taxon>
        <taxon>Burkholderia</taxon>
        <taxon>Burkholderia cepacia complex</taxon>
    </lineage>
</organism>
<dbReference type="GO" id="GO:0003678">
    <property type="term" value="F:DNA helicase activity"/>
    <property type="evidence" value="ECO:0007669"/>
    <property type="project" value="InterPro"/>
</dbReference>
<comment type="caution">
    <text evidence="2">The sequence shown here is derived from an EMBL/GenBank/DDBJ whole genome shotgun (WGS) entry which is preliminary data.</text>
</comment>
<keyword evidence="2" id="KW-0067">ATP-binding</keyword>
<dbReference type="SUPFAM" id="SSF52540">
    <property type="entry name" value="P-loop containing nucleoside triphosphate hydrolases"/>
    <property type="match status" value="1"/>
</dbReference>
<evidence type="ECO:0000313" key="2">
    <source>
        <dbReference type="EMBL" id="RQT26072.1"/>
    </source>
</evidence>
<evidence type="ECO:0000259" key="1">
    <source>
        <dbReference type="Pfam" id="PF03796"/>
    </source>
</evidence>
<keyword evidence="2" id="KW-0347">Helicase</keyword>
<protein>
    <submittedName>
        <fullName evidence="2">DNA helicase</fullName>
    </submittedName>
</protein>
<dbReference type="InterPro" id="IPR007694">
    <property type="entry name" value="DNA_helicase_DnaB-like_C"/>
</dbReference>
<proteinExistence type="predicted"/>
<dbReference type="GO" id="GO:0006260">
    <property type="term" value="P:DNA replication"/>
    <property type="evidence" value="ECO:0007669"/>
    <property type="project" value="InterPro"/>
</dbReference>
<dbReference type="Proteomes" id="UP000269271">
    <property type="component" value="Unassembled WGS sequence"/>
</dbReference>
<dbReference type="EMBL" id="QTQX01000013">
    <property type="protein sequence ID" value="RQT26072.1"/>
    <property type="molecule type" value="Genomic_DNA"/>
</dbReference>
<sequence>MSGVALSAVPSTTSAADAAEPLMSKFQFDGDFQSRIAALTLRDTSFNQMVDGLVEPGHFESEIESYLVSLALRYWSKYRKAPANIGIYAMLLREDLDAKVLPKALGVAAIAHLKNLFETDISDRDFVVDQVATFARHQAMQAAMFKAIPKLDRNDFDGISKLMQTALNVGANAEGDTYDFAAAIDNRTGIRLERASGKLPPQGITTGYRVIDDLLYHRGWGRKELSVLLGAAKAGKTTALIDFGIGAWAAGHNVYYASCEVSREVISDRMDANIAEQAMMELGAHTHEVRDKVRQFADRARRADGTNAKFMIDEFPTGSLKVSELRRRLERFKQQGIVFDLVIVDYADIMSPERVTDSAIENSKSVYVDLRGLAIREGLAVLTATQSNRIGANANVIKAEHVAEDFNKVRIADIIISINRTEEERAAGRARLYFAASRNQGGEFTIEIEQAMDRMKFITKVLGFA</sequence>
<dbReference type="Gene3D" id="3.40.50.300">
    <property type="entry name" value="P-loop containing nucleotide triphosphate hydrolases"/>
    <property type="match status" value="1"/>
</dbReference>
<dbReference type="InterPro" id="IPR027417">
    <property type="entry name" value="P-loop_NTPase"/>
</dbReference>
<reference evidence="2 3" key="1">
    <citation type="submission" date="2018-08" db="EMBL/GenBank/DDBJ databases">
        <title>Comparative analysis of Burkholderia isolates from Puerto Rico.</title>
        <authorList>
            <person name="Hall C."/>
            <person name="Sahl J."/>
            <person name="Wagner D."/>
        </authorList>
    </citation>
    <scope>NUCLEOTIDE SEQUENCE [LARGE SCALE GENOMIC DNA]</scope>
    <source>
        <strain evidence="2 3">Bp9001</strain>
    </source>
</reference>
<accession>A0A3N8QQI9</accession>
<dbReference type="GO" id="GO:0005524">
    <property type="term" value="F:ATP binding"/>
    <property type="evidence" value="ECO:0007669"/>
    <property type="project" value="InterPro"/>
</dbReference>